<feature type="transmembrane region" description="Helical" evidence="13">
    <location>
        <begin position="33"/>
        <end position="56"/>
    </location>
</feature>
<dbReference type="HOGENOM" id="CLU_000445_89_6_11"/>
<dbReference type="RefSeq" id="WP_018022705.1">
    <property type="nucleotide sequence ID" value="NZ_AQUX01000011.1"/>
</dbReference>
<feature type="domain" description="Histidine kinase" evidence="14">
    <location>
        <begin position="263"/>
        <end position="478"/>
    </location>
</feature>
<evidence type="ECO:0000256" key="10">
    <source>
        <dbReference type="ARBA" id="ARBA00023012"/>
    </source>
</evidence>
<evidence type="ECO:0000256" key="9">
    <source>
        <dbReference type="ARBA" id="ARBA00022989"/>
    </source>
</evidence>
<dbReference type="FunFam" id="1.10.287.130:FF:000001">
    <property type="entry name" value="Two-component sensor histidine kinase"/>
    <property type="match status" value="1"/>
</dbReference>
<evidence type="ECO:0000256" key="12">
    <source>
        <dbReference type="SAM" id="MobiDB-lite"/>
    </source>
</evidence>
<evidence type="ECO:0000313" key="17">
    <source>
        <dbReference type="Proteomes" id="UP000029914"/>
    </source>
</evidence>
<dbReference type="SMART" id="SM00304">
    <property type="entry name" value="HAMP"/>
    <property type="match status" value="1"/>
</dbReference>
<evidence type="ECO:0000256" key="8">
    <source>
        <dbReference type="ARBA" id="ARBA00022777"/>
    </source>
</evidence>
<dbReference type="InterPro" id="IPR036097">
    <property type="entry name" value="HisK_dim/P_sf"/>
</dbReference>
<dbReference type="SUPFAM" id="SSF55874">
    <property type="entry name" value="ATPase domain of HSP90 chaperone/DNA topoisomerase II/histidine kinase"/>
    <property type="match status" value="1"/>
</dbReference>
<keyword evidence="17" id="KW-1185">Reference proteome</keyword>
<keyword evidence="5" id="KW-0597">Phosphoprotein</keyword>
<dbReference type="InterPro" id="IPR004358">
    <property type="entry name" value="Sig_transdc_His_kin-like_C"/>
</dbReference>
<dbReference type="InterPro" id="IPR003661">
    <property type="entry name" value="HisK_dim/P_dom"/>
</dbReference>
<keyword evidence="8 16" id="KW-0418">Kinase</keyword>
<dbReference type="InterPro" id="IPR050428">
    <property type="entry name" value="TCS_sensor_his_kinase"/>
</dbReference>
<feature type="transmembrane region" description="Helical" evidence="13">
    <location>
        <begin position="171"/>
        <end position="194"/>
    </location>
</feature>
<accession>A0A097II60</accession>
<sequence length="485" mass="52118">MTDTPPVFTGEAGGSSGIGGKRAGRRAVNLQTWLVVIIIVVSSVGLVASALATTAVMREVLLQRVDADLTASVGGWTQDPDIYQSAPAVVGPPSEFAVLRIDPSGNQQWINASDTRPNFGGVDIEGGPTTVGSLPGSVEDVEWRAMGVATPLGVTIVAQSLEREDAMLGGLMAVQIFISLIVLVIMALVGAWFIRRALAPLREVESTARAISRGEFDRRVPDWSPETEVGQLSRSLNIMLARLHSSIDTSREKEEQMRRFIGDASHELRTPLTSVSGYAELYRSGATQDADKVLGKIEEESGRMKLLVEDLLALTRAEGSRLELKPVDLLELVMSARSSARAAFAGREITVVNDVLESPVVNGDRDRLHQVLINLISNALRHGGEEATVQLRLSTADRDAVIEVIDDGRGISPEAIPHIFERFYREDASRTRTRGAGGGSGLGLSIVKSLVEQHGGTIVVTSAQGEGTVFRIRLPRLLNPATAER</sequence>
<dbReference type="Pfam" id="PF00512">
    <property type="entry name" value="HisKA"/>
    <property type="match status" value="1"/>
</dbReference>
<organism evidence="16 17">
    <name type="scientific">Corynebacterium doosanense CAU 212 = DSM 45436</name>
    <dbReference type="NCBI Taxonomy" id="558173"/>
    <lineage>
        <taxon>Bacteria</taxon>
        <taxon>Bacillati</taxon>
        <taxon>Actinomycetota</taxon>
        <taxon>Actinomycetes</taxon>
        <taxon>Mycobacteriales</taxon>
        <taxon>Corynebacteriaceae</taxon>
        <taxon>Corynebacterium</taxon>
    </lineage>
</organism>
<dbReference type="GO" id="GO:0005509">
    <property type="term" value="F:calcium ion binding"/>
    <property type="evidence" value="ECO:0007669"/>
    <property type="project" value="UniProtKB-ARBA"/>
</dbReference>
<keyword evidence="6" id="KW-0808">Transferase</keyword>
<reference evidence="16 17" key="1">
    <citation type="submission" date="2013-09" db="EMBL/GenBank/DDBJ databases">
        <title>Complete genome sequence of Corynebacterium doosanense CAU 212(T) (=DSM 45436(T)), isolated from activated sludge.</title>
        <authorList>
            <person name="Schaffert L."/>
            <person name="Albersmeier A."/>
            <person name="Kalinowski J."/>
            <person name="Ruckert C."/>
        </authorList>
    </citation>
    <scope>NUCLEOTIDE SEQUENCE [LARGE SCALE GENOMIC DNA]</scope>
    <source>
        <strain evidence="16 17">CAU 212</strain>
    </source>
</reference>
<evidence type="ECO:0000256" key="5">
    <source>
        <dbReference type="ARBA" id="ARBA00022553"/>
    </source>
</evidence>
<dbReference type="InterPro" id="IPR005467">
    <property type="entry name" value="His_kinase_dom"/>
</dbReference>
<keyword evidence="10" id="KW-0902">Two-component regulatory system</keyword>
<dbReference type="Gene3D" id="3.30.565.10">
    <property type="entry name" value="Histidine kinase-like ATPase, C-terminal domain"/>
    <property type="match status" value="1"/>
</dbReference>
<dbReference type="PANTHER" id="PTHR45436:SF5">
    <property type="entry name" value="SENSOR HISTIDINE KINASE TRCS"/>
    <property type="match status" value="1"/>
</dbReference>
<evidence type="ECO:0000259" key="15">
    <source>
        <dbReference type="PROSITE" id="PS50885"/>
    </source>
</evidence>
<comment type="subcellular location">
    <subcellularLocation>
        <location evidence="3">Cell membrane</location>
    </subcellularLocation>
</comment>
<dbReference type="PROSITE" id="PS50885">
    <property type="entry name" value="HAMP"/>
    <property type="match status" value="1"/>
</dbReference>
<dbReference type="GO" id="GO:0000155">
    <property type="term" value="F:phosphorelay sensor kinase activity"/>
    <property type="evidence" value="ECO:0007669"/>
    <property type="project" value="InterPro"/>
</dbReference>
<keyword evidence="7 13" id="KW-0812">Transmembrane</keyword>
<dbReference type="PRINTS" id="PR00344">
    <property type="entry name" value="BCTRLSENSOR"/>
</dbReference>
<dbReference type="PROSITE" id="PS50109">
    <property type="entry name" value="HIS_KIN"/>
    <property type="match status" value="1"/>
</dbReference>
<evidence type="ECO:0000256" key="2">
    <source>
        <dbReference type="ARBA" id="ARBA00001968"/>
    </source>
</evidence>
<dbReference type="Proteomes" id="UP000029914">
    <property type="component" value="Chromosome"/>
</dbReference>
<dbReference type="KEGG" id="cdo:CDOO_11405"/>
<evidence type="ECO:0000256" key="4">
    <source>
        <dbReference type="ARBA" id="ARBA00012438"/>
    </source>
</evidence>
<feature type="compositionally biased region" description="Gly residues" evidence="12">
    <location>
        <begin position="11"/>
        <end position="21"/>
    </location>
</feature>
<evidence type="ECO:0000256" key="13">
    <source>
        <dbReference type="SAM" id="Phobius"/>
    </source>
</evidence>
<dbReference type="SUPFAM" id="SSF158472">
    <property type="entry name" value="HAMP domain-like"/>
    <property type="match status" value="1"/>
</dbReference>
<dbReference type="SUPFAM" id="SSF47384">
    <property type="entry name" value="Homodimeric domain of signal transducing histidine kinase"/>
    <property type="match status" value="1"/>
</dbReference>
<dbReference type="CDD" id="cd06225">
    <property type="entry name" value="HAMP"/>
    <property type="match status" value="1"/>
</dbReference>
<dbReference type="AlphaFoldDB" id="A0A097II60"/>
<dbReference type="CDD" id="cd00082">
    <property type="entry name" value="HisKA"/>
    <property type="match status" value="1"/>
</dbReference>
<dbReference type="STRING" id="558173.CDOO_11405"/>
<dbReference type="eggNOG" id="COG5002">
    <property type="taxonomic scope" value="Bacteria"/>
</dbReference>
<dbReference type="Pfam" id="PF02518">
    <property type="entry name" value="HATPase_c"/>
    <property type="match status" value="1"/>
</dbReference>
<dbReference type="EC" id="2.7.13.3" evidence="4"/>
<dbReference type="Pfam" id="PF00672">
    <property type="entry name" value="HAMP"/>
    <property type="match status" value="1"/>
</dbReference>
<dbReference type="Gene3D" id="1.10.287.130">
    <property type="match status" value="1"/>
</dbReference>
<dbReference type="PANTHER" id="PTHR45436">
    <property type="entry name" value="SENSOR HISTIDINE KINASE YKOH"/>
    <property type="match status" value="1"/>
</dbReference>
<comment type="catalytic activity">
    <reaction evidence="1">
        <text>ATP + protein L-histidine = ADP + protein N-phospho-L-histidine.</text>
        <dbReference type="EC" id="2.7.13.3"/>
    </reaction>
</comment>
<evidence type="ECO:0000259" key="14">
    <source>
        <dbReference type="PROSITE" id="PS50109"/>
    </source>
</evidence>
<evidence type="ECO:0000256" key="1">
    <source>
        <dbReference type="ARBA" id="ARBA00000085"/>
    </source>
</evidence>
<evidence type="ECO:0000256" key="7">
    <source>
        <dbReference type="ARBA" id="ARBA00022692"/>
    </source>
</evidence>
<dbReference type="InterPro" id="IPR003594">
    <property type="entry name" value="HATPase_dom"/>
</dbReference>
<dbReference type="SMART" id="SM00387">
    <property type="entry name" value="HATPase_c"/>
    <property type="match status" value="1"/>
</dbReference>
<dbReference type="EMBL" id="CP006764">
    <property type="protein sequence ID" value="AIT61801.1"/>
    <property type="molecule type" value="Genomic_DNA"/>
</dbReference>
<dbReference type="InterPro" id="IPR036890">
    <property type="entry name" value="HATPase_C_sf"/>
</dbReference>
<evidence type="ECO:0000256" key="3">
    <source>
        <dbReference type="ARBA" id="ARBA00004236"/>
    </source>
</evidence>
<gene>
    <name evidence="16" type="ORF">CDOO_11405</name>
</gene>
<dbReference type="SMART" id="SM00388">
    <property type="entry name" value="HisKA"/>
    <property type="match status" value="1"/>
</dbReference>
<proteinExistence type="predicted"/>
<feature type="region of interest" description="Disordered" evidence="12">
    <location>
        <begin position="1"/>
        <end position="22"/>
    </location>
</feature>
<keyword evidence="11 13" id="KW-0472">Membrane</keyword>
<feature type="domain" description="HAMP" evidence="15">
    <location>
        <begin position="195"/>
        <end position="248"/>
    </location>
</feature>
<evidence type="ECO:0000256" key="6">
    <source>
        <dbReference type="ARBA" id="ARBA00022679"/>
    </source>
</evidence>
<name>A0A097II60_9CORY</name>
<dbReference type="Gene3D" id="6.10.340.10">
    <property type="match status" value="1"/>
</dbReference>
<dbReference type="GO" id="GO:0005886">
    <property type="term" value="C:plasma membrane"/>
    <property type="evidence" value="ECO:0007669"/>
    <property type="project" value="UniProtKB-SubCell"/>
</dbReference>
<dbReference type="FunFam" id="3.30.565.10:FF:000006">
    <property type="entry name" value="Sensor histidine kinase WalK"/>
    <property type="match status" value="1"/>
</dbReference>
<evidence type="ECO:0000313" key="16">
    <source>
        <dbReference type="EMBL" id="AIT61801.1"/>
    </source>
</evidence>
<dbReference type="InterPro" id="IPR003660">
    <property type="entry name" value="HAMP_dom"/>
</dbReference>
<evidence type="ECO:0000256" key="11">
    <source>
        <dbReference type="ARBA" id="ARBA00023136"/>
    </source>
</evidence>
<comment type="cofactor">
    <cofactor evidence="2">
        <name>a divalent metal cation</name>
        <dbReference type="ChEBI" id="CHEBI:60240"/>
    </cofactor>
</comment>
<keyword evidence="9 13" id="KW-1133">Transmembrane helix</keyword>
<dbReference type="CDD" id="cd00075">
    <property type="entry name" value="HATPase"/>
    <property type="match status" value="1"/>
</dbReference>
<protein>
    <recommendedName>
        <fullName evidence="4">histidine kinase</fullName>
        <ecNumber evidence="4">2.7.13.3</ecNumber>
    </recommendedName>
</protein>